<dbReference type="Proteomes" id="UP001595698">
    <property type="component" value="Unassembled WGS sequence"/>
</dbReference>
<sequence>MTAAATVFAATFAALYAAHSVGDHWIQTHHQACGKGAPGRAGQIACAKHVLTLTTTKAAALAAMQIVTGLHLPLTAVYVALAVDAISHYWADRRTTLAALADRVGKGDFYRMGAPRPGHDDAPHLGTGAYALDQSWHIAWLFISALIVAWGAS</sequence>
<comment type="caution">
    <text evidence="1">The sequence shown here is derived from an EMBL/GenBank/DDBJ whole genome shotgun (WGS) entry which is preliminary data.</text>
</comment>
<dbReference type="InterPro" id="IPR021737">
    <property type="entry name" value="Phage_phiKZ_Orf197"/>
</dbReference>
<protein>
    <submittedName>
        <fullName evidence="1">DUF3307 domain-containing protein</fullName>
    </submittedName>
</protein>
<organism evidence="1 2">
    <name type="scientific">Streptosporangium jomthongense</name>
    <dbReference type="NCBI Taxonomy" id="1193683"/>
    <lineage>
        <taxon>Bacteria</taxon>
        <taxon>Bacillati</taxon>
        <taxon>Actinomycetota</taxon>
        <taxon>Actinomycetes</taxon>
        <taxon>Streptosporangiales</taxon>
        <taxon>Streptosporangiaceae</taxon>
        <taxon>Streptosporangium</taxon>
    </lineage>
</organism>
<reference evidence="2" key="1">
    <citation type="journal article" date="2019" name="Int. J. Syst. Evol. Microbiol.">
        <title>The Global Catalogue of Microorganisms (GCM) 10K type strain sequencing project: providing services to taxonomists for standard genome sequencing and annotation.</title>
        <authorList>
            <consortium name="The Broad Institute Genomics Platform"/>
            <consortium name="The Broad Institute Genome Sequencing Center for Infectious Disease"/>
            <person name="Wu L."/>
            <person name="Ma J."/>
        </authorList>
    </citation>
    <scope>NUCLEOTIDE SEQUENCE [LARGE SCALE GENOMIC DNA]</scope>
    <source>
        <strain evidence="2">TBRC 7912</strain>
    </source>
</reference>
<dbReference type="RefSeq" id="WP_386188508.1">
    <property type="nucleotide sequence ID" value="NZ_JBHSBC010000004.1"/>
</dbReference>
<gene>
    <name evidence="1" type="ORF">ACFOYY_06110</name>
</gene>
<evidence type="ECO:0000313" key="1">
    <source>
        <dbReference type="EMBL" id="MFC3979682.1"/>
    </source>
</evidence>
<dbReference type="Pfam" id="PF11750">
    <property type="entry name" value="DUF3307"/>
    <property type="match status" value="1"/>
</dbReference>
<name>A0ABV8ETM2_9ACTN</name>
<accession>A0ABV8ETM2</accession>
<dbReference type="EMBL" id="JBHSBC010000004">
    <property type="protein sequence ID" value="MFC3979682.1"/>
    <property type="molecule type" value="Genomic_DNA"/>
</dbReference>
<keyword evidence="2" id="KW-1185">Reference proteome</keyword>
<proteinExistence type="predicted"/>
<evidence type="ECO:0000313" key="2">
    <source>
        <dbReference type="Proteomes" id="UP001595698"/>
    </source>
</evidence>